<evidence type="ECO:0000313" key="4">
    <source>
        <dbReference type="Proteomes" id="UP000306758"/>
    </source>
</evidence>
<name>A0A4S2Q3N2_9PAST</name>
<dbReference type="Proteomes" id="UP000306758">
    <property type="component" value="Unassembled WGS sequence"/>
</dbReference>
<evidence type="ECO:0000256" key="1">
    <source>
        <dbReference type="SAM" id="SignalP"/>
    </source>
</evidence>
<comment type="caution">
    <text evidence="3">The sequence shown here is derived from an EMBL/GenBank/DDBJ whole genome shotgun (WGS) entry which is preliminary data.</text>
</comment>
<evidence type="ECO:0000313" key="3">
    <source>
        <dbReference type="EMBL" id="THA11182.1"/>
    </source>
</evidence>
<dbReference type="RefSeq" id="WP_136122860.1">
    <property type="nucleotide sequence ID" value="NZ_QXNI01000005.1"/>
</dbReference>
<accession>A0A4S2Q3N2</accession>
<organism evidence="3 4">
    <name type="scientific">Rodentibacter pneumotropicus</name>
    <dbReference type="NCBI Taxonomy" id="758"/>
    <lineage>
        <taxon>Bacteria</taxon>
        <taxon>Pseudomonadati</taxon>
        <taxon>Pseudomonadota</taxon>
        <taxon>Gammaproteobacteria</taxon>
        <taxon>Pasteurellales</taxon>
        <taxon>Pasteurellaceae</taxon>
        <taxon>Rodentibacter</taxon>
    </lineage>
</organism>
<protein>
    <recommendedName>
        <fullName evidence="2">Excalibur calcium-binding domain-containing protein</fullName>
    </recommendedName>
</protein>
<feature type="chain" id="PRO_5020413636" description="Excalibur calcium-binding domain-containing protein" evidence="1">
    <location>
        <begin position="20"/>
        <end position="72"/>
    </location>
</feature>
<reference evidence="3 4" key="1">
    <citation type="journal article" date="2019" name="Vet. Microbiol.">
        <title>Development of multi locus sequence typing (MLST) of Rodentibacter pneumotropicus.</title>
        <authorList>
            <person name="Adhikary S."/>
            <person name="Bisgaard M."/>
            <person name="Boot R."/>
            <person name="Benga L."/>
            <person name="Nicklas W."/>
            <person name="Christensen H."/>
        </authorList>
    </citation>
    <scope>NUCLEOTIDE SEQUENCE [LARGE SCALE GENOMIC DNA]</scope>
    <source>
        <strain evidence="3 4">Ac84</strain>
    </source>
</reference>
<sequence length="72" mass="8085">MKKFLLGILFFTLSYDALAYKVRARCADFATQAEAQQYMRQNDANYLDGDQDGEACECLPGGSKYGSSICRR</sequence>
<keyword evidence="1" id="KW-0732">Signal</keyword>
<dbReference type="EMBL" id="QXNI01000005">
    <property type="protein sequence ID" value="THA11182.1"/>
    <property type="molecule type" value="Genomic_DNA"/>
</dbReference>
<dbReference type="AlphaFoldDB" id="A0A4S2Q3N2"/>
<gene>
    <name evidence="3" type="ORF">D3M78_00815</name>
</gene>
<feature type="domain" description="Excalibur calcium-binding" evidence="2">
    <location>
        <begin position="23"/>
        <end position="57"/>
    </location>
</feature>
<evidence type="ECO:0000259" key="2">
    <source>
        <dbReference type="Pfam" id="PF05901"/>
    </source>
</evidence>
<feature type="signal peptide" evidence="1">
    <location>
        <begin position="1"/>
        <end position="19"/>
    </location>
</feature>
<dbReference type="Pfam" id="PF05901">
    <property type="entry name" value="Excalibur"/>
    <property type="match status" value="1"/>
</dbReference>
<proteinExistence type="predicted"/>
<dbReference type="InterPro" id="IPR008613">
    <property type="entry name" value="Excalibur_Ca-bd_domain"/>
</dbReference>